<name>X0T196_9ZZZZ</name>
<organism evidence="7">
    <name type="scientific">marine sediment metagenome</name>
    <dbReference type="NCBI Taxonomy" id="412755"/>
    <lineage>
        <taxon>unclassified sequences</taxon>
        <taxon>metagenomes</taxon>
        <taxon>ecological metagenomes</taxon>
    </lineage>
</organism>
<dbReference type="SMART" id="SM00388">
    <property type="entry name" value="HisKA"/>
    <property type="match status" value="1"/>
</dbReference>
<keyword evidence="2" id="KW-0547">Nucleotide-binding</keyword>
<dbReference type="Pfam" id="PF00512">
    <property type="entry name" value="HisKA"/>
    <property type="match status" value="1"/>
</dbReference>
<sequence>DRKKMEIKLQQAQKMESIGTLAGGIAHDFNNLLYPIIGFSEMLKEDLPPDSPEHESAQEIFNAGRRGGELVKQILAFSRQTEHKLSPVRFQKILTEVCKLTRSTIPSDIEIFQDIQKDCGLV</sequence>
<dbReference type="AlphaFoldDB" id="X0T196"/>
<dbReference type="SUPFAM" id="SSF47384">
    <property type="entry name" value="Homodimeric domain of signal transducing histidine kinase"/>
    <property type="match status" value="1"/>
</dbReference>
<feature type="non-terminal residue" evidence="7">
    <location>
        <position position="122"/>
    </location>
</feature>
<evidence type="ECO:0000313" key="7">
    <source>
        <dbReference type="EMBL" id="GAF87243.1"/>
    </source>
</evidence>
<protein>
    <recommendedName>
        <fullName evidence="6">Signal transduction histidine kinase dimerisation/phosphoacceptor domain-containing protein</fullName>
    </recommendedName>
</protein>
<evidence type="ECO:0000256" key="4">
    <source>
        <dbReference type="ARBA" id="ARBA00022840"/>
    </source>
</evidence>
<proteinExistence type="predicted"/>
<dbReference type="InterPro" id="IPR036097">
    <property type="entry name" value="HisK_dim/P_sf"/>
</dbReference>
<evidence type="ECO:0000259" key="6">
    <source>
        <dbReference type="SMART" id="SM00388"/>
    </source>
</evidence>
<dbReference type="InterPro" id="IPR003661">
    <property type="entry name" value="HisK_dim/P_dom"/>
</dbReference>
<evidence type="ECO:0000256" key="5">
    <source>
        <dbReference type="ARBA" id="ARBA00023012"/>
    </source>
</evidence>
<gene>
    <name evidence="7" type="ORF">S01H1_23721</name>
</gene>
<dbReference type="GO" id="GO:0005524">
    <property type="term" value="F:ATP binding"/>
    <property type="evidence" value="ECO:0007669"/>
    <property type="project" value="UniProtKB-KW"/>
</dbReference>
<dbReference type="Gene3D" id="1.10.287.130">
    <property type="match status" value="1"/>
</dbReference>
<keyword evidence="5" id="KW-0902">Two-component regulatory system</keyword>
<dbReference type="EMBL" id="BARS01013803">
    <property type="protein sequence ID" value="GAF87243.1"/>
    <property type="molecule type" value="Genomic_DNA"/>
</dbReference>
<dbReference type="GO" id="GO:0000155">
    <property type="term" value="F:phosphorelay sensor kinase activity"/>
    <property type="evidence" value="ECO:0007669"/>
    <property type="project" value="InterPro"/>
</dbReference>
<keyword evidence="1" id="KW-0808">Transferase</keyword>
<feature type="non-terminal residue" evidence="7">
    <location>
        <position position="1"/>
    </location>
</feature>
<dbReference type="PANTHER" id="PTHR43065:SF46">
    <property type="entry name" value="C4-DICARBOXYLATE TRANSPORT SENSOR PROTEIN DCTB"/>
    <property type="match status" value="1"/>
</dbReference>
<reference evidence="7" key="1">
    <citation type="journal article" date="2014" name="Front. Microbiol.">
        <title>High frequency of phylogenetically diverse reductive dehalogenase-homologous genes in deep subseafloor sedimentary metagenomes.</title>
        <authorList>
            <person name="Kawai M."/>
            <person name="Futagami T."/>
            <person name="Toyoda A."/>
            <person name="Takaki Y."/>
            <person name="Nishi S."/>
            <person name="Hori S."/>
            <person name="Arai W."/>
            <person name="Tsubouchi T."/>
            <person name="Morono Y."/>
            <person name="Uchiyama I."/>
            <person name="Ito T."/>
            <person name="Fujiyama A."/>
            <person name="Inagaki F."/>
            <person name="Takami H."/>
        </authorList>
    </citation>
    <scope>NUCLEOTIDE SEQUENCE</scope>
    <source>
        <strain evidence="7">Expedition CK06-06</strain>
    </source>
</reference>
<keyword evidence="3" id="KW-0418">Kinase</keyword>
<evidence type="ECO:0000256" key="1">
    <source>
        <dbReference type="ARBA" id="ARBA00022679"/>
    </source>
</evidence>
<dbReference type="PANTHER" id="PTHR43065">
    <property type="entry name" value="SENSOR HISTIDINE KINASE"/>
    <property type="match status" value="1"/>
</dbReference>
<evidence type="ECO:0000256" key="3">
    <source>
        <dbReference type="ARBA" id="ARBA00022777"/>
    </source>
</evidence>
<dbReference type="CDD" id="cd00082">
    <property type="entry name" value="HisKA"/>
    <property type="match status" value="1"/>
</dbReference>
<evidence type="ECO:0000256" key="2">
    <source>
        <dbReference type="ARBA" id="ARBA00022741"/>
    </source>
</evidence>
<keyword evidence="4" id="KW-0067">ATP-binding</keyword>
<accession>X0T196</accession>
<feature type="domain" description="Signal transduction histidine kinase dimerisation/phosphoacceptor" evidence="6">
    <location>
        <begin position="17"/>
        <end position="83"/>
    </location>
</feature>
<comment type="caution">
    <text evidence="7">The sequence shown here is derived from an EMBL/GenBank/DDBJ whole genome shotgun (WGS) entry which is preliminary data.</text>
</comment>